<dbReference type="SUPFAM" id="SSF47413">
    <property type="entry name" value="lambda repressor-like DNA-binding domains"/>
    <property type="match status" value="1"/>
</dbReference>
<evidence type="ECO:0000313" key="3">
    <source>
        <dbReference type="EMBL" id="GEP43394.1"/>
    </source>
</evidence>
<gene>
    <name evidence="3" type="ORF">BGE01nite_26850</name>
</gene>
<evidence type="ECO:0000313" key="4">
    <source>
        <dbReference type="Proteomes" id="UP000321577"/>
    </source>
</evidence>
<dbReference type="EMBL" id="BKAG01000017">
    <property type="protein sequence ID" value="GEP43394.1"/>
    <property type="molecule type" value="Genomic_DNA"/>
</dbReference>
<keyword evidence="4" id="KW-1185">Reference proteome</keyword>
<dbReference type="CDD" id="cd00093">
    <property type="entry name" value="HTH_XRE"/>
    <property type="match status" value="1"/>
</dbReference>
<organism evidence="3 4">
    <name type="scientific">Brevifollis gellanilyticus</name>
    <dbReference type="NCBI Taxonomy" id="748831"/>
    <lineage>
        <taxon>Bacteria</taxon>
        <taxon>Pseudomonadati</taxon>
        <taxon>Verrucomicrobiota</taxon>
        <taxon>Verrucomicrobiia</taxon>
        <taxon>Verrucomicrobiales</taxon>
        <taxon>Verrucomicrobiaceae</taxon>
    </lineage>
</organism>
<evidence type="ECO:0000259" key="2">
    <source>
        <dbReference type="PROSITE" id="PS50943"/>
    </source>
</evidence>
<reference evidence="3 4" key="1">
    <citation type="submission" date="2019-07" db="EMBL/GenBank/DDBJ databases">
        <title>Whole genome shotgun sequence of Brevifollis gellanilyticus NBRC 108608.</title>
        <authorList>
            <person name="Hosoyama A."/>
            <person name="Uohara A."/>
            <person name="Ohji S."/>
            <person name="Ichikawa N."/>
        </authorList>
    </citation>
    <scope>NUCLEOTIDE SEQUENCE [LARGE SCALE GENOMIC DNA]</scope>
    <source>
        <strain evidence="3 4">NBRC 108608</strain>
    </source>
</reference>
<comment type="caution">
    <text evidence="3">The sequence shown here is derived from an EMBL/GenBank/DDBJ whole genome shotgun (WGS) entry which is preliminary data.</text>
</comment>
<dbReference type="PANTHER" id="PTHR36924:SF1">
    <property type="entry name" value="ANTITOXIN HIGA-1"/>
    <property type="match status" value="1"/>
</dbReference>
<dbReference type="NCBIfam" id="TIGR02607">
    <property type="entry name" value="antidote_HigA"/>
    <property type="match status" value="1"/>
</dbReference>
<sequence>MWHTVQATNAMKKHRPIHPGEILREDFLMPLGLSEYRLAKDIGVPPRRINEIVKGKRSVTADTALRLSRYFAWPAEVWLNLQGHYDQHTAEAQMKPALARIKPCALLAA</sequence>
<proteinExistence type="predicted"/>
<dbReference type="Proteomes" id="UP000321577">
    <property type="component" value="Unassembled WGS sequence"/>
</dbReference>
<dbReference type="InterPro" id="IPR010982">
    <property type="entry name" value="Lambda_DNA-bd_dom_sf"/>
</dbReference>
<dbReference type="Pfam" id="PF01381">
    <property type="entry name" value="HTH_3"/>
    <property type="match status" value="1"/>
</dbReference>
<dbReference type="InterPro" id="IPR001387">
    <property type="entry name" value="Cro/C1-type_HTH"/>
</dbReference>
<dbReference type="Gene3D" id="1.10.260.40">
    <property type="entry name" value="lambda repressor-like DNA-binding domains"/>
    <property type="match status" value="1"/>
</dbReference>
<dbReference type="PANTHER" id="PTHR36924">
    <property type="entry name" value="ANTITOXIN HIGA-1"/>
    <property type="match status" value="1"/>
</dbReference>
<dbReference type="PROSITE" id="PS50943">
    <property type="entry name" value="HTH_CROC1"/>
    <property type="match status" value="1"/>
</dbReference>
<feature type="domain" description="HTH cro/C1-type" evidence="2">
    <location>
        <begin position="38"/>
        <end position="78"/>
    </location>
</feature>
<evidence type="ECO:0000256" key="1">
    <source>
        <dbReference type="ARBA" id="ARBA00023125"/>
    </source>
</evidence>
<dbReference type="GO" id="GO:0003677">
    <property type="term" value="F:DNA binding"/>
    <property type="evidence" value="ECO:0007669"/>
    <property type="project" value="UniProtKB-KW"/>
</dbReference>
<protein>
    <recommendedName>
        <fullName evidence="2">HTH cro/C1-type domain-containing protein</fullName>
    </recommendedName>
</protein>
<keyword evidence="1" id="KW-0238">DNA-binding</keyword>
<dbReference type="AlphaFoldDB" id="A0A512M9H7"/>
<dbReference type="InterPro" id="IPR013430">
    <property type="entry name" value="Toxin_antidote_HigA"/>
</dbReference>
<accession>A0A512M9H7</accession>
<name>A0A512M9H7_9BACT</name>